<proteinExistence type="predicted"/>
<evidence type="ECO:0000313" key="1">
    <source>
        <dbReference type="Proteomes" id="UP000887577"/>
    </source>
</evidence>
<sequence length="153" mass="17290">MSAISTAAILPPSITPTSQQQQFLHGGENGTPQIWPMTTYFEHPTIKNENSFYDHPSSLETAAAQIYSTYTSPAYPSYHHQQHANLIYDGNEHPNGFYDIKPSTTTTTSAAAATEAFMNSEFYYESQQPHGFSYPEYDNQNRFGQHFNTFCQN</sequence>
<accession>A0A914YM85</accession>
<dbReference type="AlphaFoldDB" id="A0A914YM85"/>
<dbReference type="Proteomes" id="UP000887577">
    <property type="component" value="Unplaced"/>
</dbReference>
<name>A0A914YM85_9BILA</name>
<dbReference type="WBParaSite" id="PSU_v2.g20495.t1">
    <property type="protein sequence ID" value="PSU_v2.g20495.t1"/>
    <property type="gene ID" value="PSU_v2.g20495"/>
</dbReference>
<organism evidence="1 2">
    <name type="scientific">Panagrolaimus superbus</name>
    <dbReference type="NCBI Taxonomy" id="310955"/>
    <lineage>
        <taxon>Eukaryota</taxon>
        <taxon>Metazoa</taxon>
        <taxon>Ecdysozoa</taxon>
        <taxon>Nematoda</taxon>
        <taxon>Chromadorea</taxon>
        <taxon>Rhabditida</taxon>
        <taxon>Tylenchina</taxon>
        <taxon>Panagrolaimomorpha</taxon>
        <taxon>Panagrolaimoidea</taxon>
        <taxon>Panagrolaimidae</taxon>
        <taxon>Panagrolaimus</taxon>
    </lineage>
</organism>
<keyword evidence="1" id="KW-1185">Reference proteome</keyword>
<protein>
    <submittedName>
        <fullName evidence="2">Uncharacterized protein</fullName>
    </submittedName>
</protein>
<reference evidence="2" key="1">
    <citation type="submission" date="2022-11" db="UniProtKB">
        <authorList>
            <consortium name="WormBaseParasite"/>
        </authorList>
    </citation>
    <scope>IDENTIFICATION</scope>
</reference>
<evidence type="ECO:0000313" key="2">
    <source>
        <dbReference type="WBParaSite" id="PSU_v2.g20495.t1"/>
    </source>
</evidence>